<keyword evidence="1" id="KW-0175">Coiled coil</keyword>
<gene>
    <name evidence="2" type="ORF">DEMABW1_80118</name>
    <name evidence="3" type="ORF">MTBBW1_80118</name>
</gene>
<accession>L0R4C5</accession>
<keyword evidence="4" id="KW-1185">Reference proteome</keyword>
<dbReference type="AlphaFoldDB" id="L0R4C5"/>
<name>L0R4C5_9BACT</name>
<evidence type="ECO:0000256" key="1">
    <source>
        <dbReference type="SAM" id="Coils"/>
    </source>
</evidence>
<proteinExistence type="predicted"/>
<dbReference type="EMBL" id="FWEV01000325">
    <property type="protein sequence ID" value="SLM32775.1"/>
    <property type="molecule type" value="Genomic_DNA"/>
</dbReference>
<reference evidence="2" key="2">
    <citation type="submission" date="2012-12" db="EMBL/GenBank/DDBJ databases">
        <title>Region harboring genes involved in magnetosome formation of Candidatus Desulfamplus magnetosmortis.</title>
        <authorList>
            <person name="Lefevre C.T."/>
            <person name="Bazylinski D.A."/>
        </authorList>
    </citation>
    <scope>NUCLEOTIDE SEQUENCE</scope>
    <source>
        <strain evidence="2">BW-1</strain>
    </source>
</reference>
<feature type="coiled-coil region" evidence="1">
    <location>
        <begin position="66"/>
        <end position="171"/>
    </location>
</feature>
<evidence type="ECO:0000313" key="2">
    <source>
        <dbReference type="EMBL" id="CCO06724.1"/>
    </source>
</evidence>
<evidence type="ECO:0000313" key="3">
    <source>
        <dbReference type="EMBL" id="SLM32775.1"/>
    </source>
</evidence>
<evidence type="ECO:0000313" key="4">
    <source>
        <dbReference type="Proteomes" id="UP000191931"/>
    </source>
</evidence>
<protein>
    <submittedName>
        <fullName evidence="2">Putative chromosome segregation protein (SMC). Homolog to OMM_6 MMP and DMR_40880 of RS-1 (With bad E-value)</fullName>
    </submittedName>
</protein>
<organism evidence="2">
    <name type="scientific">Desulfamplus magnetovallimortis</name>
    <dbReference type="NCBI Taxonomy" id="1246637"/>
    <lineage>
        <taxon>Bacteria</taxon>
        <taxon>Pseudomonadati</taxon>
        <taxon>Thermodesulfobacteriota</taxon>
        <taxon>Desulfobacteria</taxon>
        <taxon>Desulfobacterales</taxon>
        <taxon>Desulfobacteraceae</taxon>
        <taxon>Desulfamplus</taxon>
    </lineage>
</organism>
<dbReference type="RefSeq" id="WP_080798324.1">
    <property type="nucleotide sequence ID" value="NZ_LT828540.1"/>
</dbReference>
<sequence>MDESGLSPETQLLISEIKRLEQEDRELTGQMDTIQKELDLHKKSTALLHIKLNELKETLSGFISEEDNLLHHKKFLESEREQLETTLNKVSDKYDENMAILEDLMTDVEFMKGEIETLQSKTQILETEIPYKFKDSENLDKRVKVTFFRALENLEKRINDVQKRAEVIYYKKGEI</sequence>
<reference evidence="3 4" key="3">
    <citation type="submission" date="2017-03" db="EMBL/GenBank/DDBJ databases">
        <authorList>
            <person name="Afonso C.L."/>
            <person name="Miller P.J."/>
            <person name="Scott M.A."/>
            <person name="Spackman E."/>
            <person name="Goraichik I."/>
            <person name="Dimitrov K.M."/>
            <person name="Suarez D.L."/>
            <person name="Swayne D.E."/>
        </authorList>
    </citation>
    <scope>NUCLEOTIDE SEQUENCE [LARGE SCALE GENOMIC DNA]</scope>
    <source>
        <strain evidence="3">PRJEB14757</strain>
    </source>
</reference>
<dbReference type="EMBL" id="HF547348">
    <property type="protein sequence ID" value="CCO06724.1"/>
    <property type="molecule type" value="Genomic_DNA"/>
</dbReference>
<dbReference type="STRING" id="1246637.MTBBW1_80118"/>
<reference evidence="2" key="1">
    <citation type="submission" date="2012-10" db="EMBL/GenBank/DDBJ databases">
        <authorList>
            <person name="Lefevre C."/>
        </authorList>
    </citation>
    <scope>NUCLEOTIDE SEQUENCE</scope>
    <source>
        <strain evidence="2">BW-1</strain>
    </source>
</reference>
<dbReference type="Proteomes" id="UP000191931">
    <property type="component" value="Unassembled WGS sequence"/>
</dbReference>